<dbReference type="EMBL" id="KZ819665">
    <property type="protein sequence ID" value="PWN28298.1"/>
    <property type="molecule type" value="Genomic_DNA"/>
</dbReference>
<feature type="domain" description="Serine hydrolase" evidence="3">
    <location>
        <begin position="13"/>
        <end position="65"/>
    </location>
</feature>
<dbReference type="GO" id="GO:0005737">
    <property type="term" value="C:cytoplasm"/>
    <property type="evidence" value="ECO:0007669"/>
    <property type="project" value="TreeGrafter"/>
</dbReference>
<feature type="region of interest" description="Disordered" evidence="2">
    <location>
        <begin position="95"/>
        <end position="119"/>
    </location>
</feature>
<evidence type="ECO:0000313" key="5">
    <source>
        <dbReference type="Proteomes" id="UP000245884"/>
    </source>
</evidence>
<dbReference type="STRING" id="1569628.A0A316UU21"/>
<organism evidence="4 5">
    <name type="scientific">Jaminaea rosea</name>
    <dbReference type="NCBI Taxonomy" id="1569628"/>
    <lineage>
        <taxon>Eukaryota</taxon>
        <taxon>Fungi</taxon>
        <taxon>Dikarya</taxon>
        <taxon>Basidiomycota</taxon>
        <taxon>Ustilaginomycotina</taxon>
        <taxon>Exobasidiomycetes</taxon>
        <taxon>Microstromatales</taxon>
        <taxon>Microstromatales incertae sedis</taxon>
        <taxon>Jaminaea</taxon>
    </lineage>
</organism>
<sequence>MSEYVPASRPRIVRILCLHGRGQSAASFRALLAPLIPRLPKNYEFHFLDAPFVVLDEDVGSSRSGQELEMLRAIEGCSRLEAAQGRDRAMRAKLEMETPRSRRGDKVQPQVPSSSPDIEALRSSISSSSRIGAEVLESFDRAGIDECEMLLGRQGYIAPDRDWVLASSSEGGDDVGSGLDTSLGRLSDYLRMQGPFHGAMAGGSGSSWLIVRLLSSLLDPSHHPQSALAYPTMFPLLPLDAPAPRMGGWEVLPSVPLPSGRRTAVSQGPLGFMISVGSSGGGSQEKALASEAHPWATKASQEQELLSVLPAKTQRFRPPMGCDRAIAATEQDAALLAPPVCDYLTPWIRAASISAEEVAGLDPADVKARDAGQLQRESWHSEYRRVDDVPLSQGVEYVKLDNSKL</sequence>
<dbReference type="GeneID" id="37027626"/>
<evidence type="ECO:0000259" key="3">
    <source>
        <dbReference type="Pfam" id="PF03959"/>
    </source>
</evidence>
<dbReference type="GO" id="GO:0005634">
    <property type="term" value="C:nucleus"/>
    <property type="evidence" value="ECO:0007669"/>
    <property type="project" value="TreeGrafter"/>
</dbReference>
<dbReference type="GO" id="GO:0016787">
    <property type="term" value="F:hydrolase activity"/>
    <property type="evidence" value="ECO:0007669"/>
    <property type="project" value="UniProtKB-KW"/>
</dbReference>
<protein>
    <recommendedName>
        <fullName evidence="3">Serine hydrolase domain-containing protein</fullName>
    </recommendedName>
</protein>
<evidence type="ECO:0000313" key="4">
    <source>
        <dbReference type="EMBL" id="PWN28298.1"/>
    </source>
</evidence>
<dbReference type="InterPro" id="IPR005645">
    <property type="entry name" value="FSH-like_dom"/>
</dbReference>
<dbReference type="Gene3D" id="3.40.50.1820">
    <property type="entry name" value="alpha/beta hydrolase"/>
    <property type="match status" value="1"/>
</dbReference>
<keyword evidence="1" id="KW-0378">Hydrolase</keyword>
<feature type="compositionally biased region" description="Basic and acidic residues" evidence="2">
    <location>
        <begin position="95"/>
        <end position="106"/>
    </location>
</feature>
<dbReference type="AlphaFoldDB" id="A0A316UU21"/>
<accession>A0A316UU21</accession>
<proteinExistence type="predicted"/>
<dbReference type="OrthoDB" id="3363554at2759"/>
<keyword evidence="5" id="KW-1185">Reference proteome</keyword>
<dbReference type="InterPro" id="IPR050593">
    <property type="entry name" value="LovG"/>
</dbReference>
<reference evidence="4 5" key="1">
    <citation type="journal article" date="2018" name="Mol. Biol. Evol.">
        <title>Broad Genomic Sampling Reveals a Smut Pathogenic Ancestry of the Fungal Clade Ustilaginomycotina.</title>
        <authorList>
            <person name="Kijpornyongpan T."/>
            <person name="Mondo S.J."/>
            <person name="Barry K."/>
            <person name="Sandor L."/>
            <person name="Lee J."/>
            <person name="Lipzen A."/>
            <person name="Pangilinan J."/>
            <person name="LaButti K."/>
            <person name="Hainaut M."/>
            <person name="Henrissat B."/>
            <person name="Grigoriev I.V."/>
            <person name="Spatafora J.W."/>
            <person name="Aime M.C."/>
        </authorList>
    </citation>
    <scope>NUCLEOTIDE SEQUENCE [LARGE SCALE GENOMIC DNA]</scope>
    <source>
        <strain evidence="4 5">MCA 5214</strain>
    </source>
</reference>
<dbReference type="Proteomes" id="UP000245884">
    <property type="component" value="Unassembled WGS sequence"/>
</dbReference>
<name>A0A316UU21_9BASI</name>
<evidence type="ECO:0000256" key="2">
    <source>
        <dbReference type="SAM" id="MobiDB-lite"/>
    </source>
</evidence>
<dbReference type="PANTHER" id="PTHR48070:SF6">
    <property type="entry name" value="ESTERASE OVCA2"/>
    <property type="match status" value="1"/>
</dbReference>
<dbReference type="PANTHER" id="PTHR48070">
    <property type="entry name" value="ESTERASE OVCA2"/>
    <property type="match status" value="1"/>
</dbReference>
<gene>
    <name evidence="4" type="ORF">BDZ90DRAFT_231292</name>
</gene>
<evidence type="ECO:0000256" key="1">
    <source>
        <dbReference type="ARBA" id="ARBA00022801"/>
    </source>
</evidence>
<dbReference type="InterPro" id="IPR029058">
    <property type="entry name" value="AB_hydrolase_fold"/>
</dbReference>
<dbReference type="RefSeq" id="XP_025362910.1">
    <property type="nucleotide sequence ID" value="XM_025505803.1"/>
</dbReference>
<dbReference type="Pfam" id="PF03959">
    <property type="entry name" value="FSH1"/>
    <property type="match status" value="1"/>
</dbReference>